<evidence type="ECO:0008006" key="2">
    <source>
        <dbReference type="Google" id="ProtNLM"/>
    </source>
</evidence>
<gene>
    <name evidence="1" type="ORF">UFOVP822_46</name>
</gene>
<name>A0A6J5P260_9CAUD</name>
<organism evidence="1">
    <name type="scientific">uncultured Caudovirales phage</name>
    <dbReference type="NCBI Taxonomy" id="2100421"/>
    <lineage>
        <taxon>Viruses</taxon>
        <taxon>Duplodnaviria</taxon>
        <taxon>Heunggongvirae</taxon>
        <taxon>Uroviricota</taxon>
        <taxon>Caudoviricetes</taxon>
        <taxon>Peduoviridae</taxon>
        <taxon>Maltschvirus</taxon>
        <taxon>Maltschvirus maltsch</taxon>
    </lineage>
</organism>
<reference evidence="1" key="1">
    <citation type="submission" date="2020-04" db="EMBL/GenBank/DDBJ databases">
        <authorList>
            <person name="Chiriac C."/>
            <person name="Salcher M."/>
            <person name="Ghai R."/>
            <person name="Kavagutti S V."/>
        </authorList>
    </citation>
    <scope>NUCLEOTIDE SEQUENCE</scope>
</reference>
<protein>
    <recommendedName>
        <fullName evidence="2">Major tropism determinant N-terminal domain-containing protein</fullName>
    </recommendedName>
</protein>
<evidence type="ECO:0000313" key="1">
    <source>
        <dbReference type="EMBL" id="CAB4165413.1"/>
    </source>
</evidence>
<proteinExistence type="predicted"/>
<sequence>MANIIRIKRRNSGGAGAPSSLMNGELAVNETGGSGSSVLYYGYGDAGSGVASSILAIAGPGAYASLTGTQTFSGTTNTFTSDIVLTGTVSGTGISAYVVGKRLDEFAAPTANISLNSNKITNLADPTSAQDAATKAYVDAARSGLDVKASCRVSTTSNITLSGTQTIDGVAVIVGDRVLVKNQSTASDNGIYDVASGGWTRSADSDTSAKFNSGAFTFTEEGTVNAGKGYVLTTANPITLGTTSLAFTLFSSSGAITAGTGLSFSGTTLNVNVDGTSITTDGSSNLTIKSTWAGQTAITTLGTITTGTWSATAISLAKGGTGGDLSAASDGAIFKKSGTSLTAATAGTDYLSSSSAVDGGTF</sequence>
<accession>A0A6J5P260</accession>
<dbReference type="EMBL" id="LR796775">
    <property type="protein sequence ID" value="CAB4165413.1"/>
    <property type="molecule type" value="Genomic_DNA"/>
</dbReference>